<dbReference type="Proteomes" id="UP000634136">
    <property type="component" value="Unassembled WGS sequence"/>
</dbReference>
<dbReference type="Gene3D" id="2.60.40.3440">
    <property type="match status" value="1"/>
</dbReference>
<dbReference type="SUPFAM" id="SSF47005">
    <property type="entry name" value="Peripheral subunit-binding domain of 2-oxo acid dehydrogenase complex"/>
    <property type="match status" value="1"/>
</dbReference>
<evidence type="ECO:0000256" key="6">
    <source>
        <dbReference type="ARBA" id="ARBA00022946"/>
    </source>
</evidence>
<keyword evidence="5" id="KW-0450">Lipoyl</keyword>
<evidence type="ECO:0000256" key="7">
    <source>
        <dbReference type="ARBA" id="ARBA00023128"/>
    </source>
</evidence>
<dbReference type="PROSITE" id="PS00189">
    <property type="entry name" value="LIPOYL"/>
    <property type="match status" value="1"/>
</dbReference>
<dbReference type="GO" id="GO:0031405">
    <property type="term" value="F:lipoic acid binding"/>
    <property type="evidence" value="ECO:0007669"/>
    <property type="project" value="TreeGrafter"/>
</dbReference>
<dbReference type="InterPro" id="IPR003016">
    <property type="entry name" value="2-oxoA_DH_lipoyl-BS"/>
</dbReference>
<dbReference type="GO" id="GO:0005759">
    <property type="term" value="C:mitochondrial matrix"/>
    <property type="evidence" value="ECO:0007669"/>
    <property type="project" value="UniProtKB-SubCell"/>
</dbReference>
<keyword evidence="8" id="KW-0012">Acyltransferase</keyword>
<feature type="region of interest" description="Disordered" evidence="13">
    <location>
        <begin position="175"/>
        <end position="196"/>
    </location>
</feature>
<sequence>MLNGRIWQRTVWSLRRRWFCTYVSQSSSPLDHYSPLRNFYSRSSSSSSTSAFVSFTMPKAKHHINFNNWYMKTYCFSTEAVVQLPAAEIVDVPLAQTGEGIAECELLRWFVEEGDQVEEFQPLCEVQSDKATIEITSRYKGKVTHLLYVPGDIVKVGETLLKVLVNDPSFPTVIFNDSENANSPSTDDEKSKRGGVLSTPAVRSLAKQHGIDINDVCGTGKDDRVLKEDVLNYAVKKGIIKDPSVSLNVDYGNQPQVIEENNCDAATAKFEWTSEDKIVPLRGFQRAMVKTMSMAAKVPHFHYVDEITCDALVELKTSFQNNNTFPDVKHTFLPLLIKSLSMAIIKYPLMNSCFNEESMEVVLEGSHNIGIAMATPYGLVVPSIKNVQSLSILEITKELSRLQKLALDNKLNPEDICGGTITLSNIGAIGGKFGSPLLNLPEVSIIAIGRIQKVPQFAEDGSVYPASLMTVNIGADHRVLDGATVARFCNEWKQLIENPELLMAHNSAPTSEIVIKMAVLTLRHIAISLTAFSFSLFLISCSESPSSDKAPLPKFVFSWWDDKDTFQAGDTAAIKVRVLENADKIDKITFKPTLTVNGKAGNSCYVSTVLSNFEGDPNNWSIIFTPIRVGLFNVLINDGHYQVYDSSLHFQVEPGNMYPSVCVASWKGLKSEFEAGAKVTIMVLLKDAFGNRISKSTEVSYLPDFNLSVLYENGSIASPLNISNIGWNEFDYMIFEFVVTKAGNFSLRVEGGNQTLNGSPLPLKVNPGPIDVSNCMAKWNFKPNAWQLASKMEILIHQQDQYGNLVPGLYAFDAEVVERETNLSIPVADLHFEEVNAGIQLFSFGNWEPGNFFLTIYDSKHNKSISNMPYAYTVFVGYCDKVKSVINGSGLNDSVAGVLTEFSVYLNDIYQYPSPVEAEILQVLILRQNDSYSVSPTIYPMLNTTGSNTTSRVRYDGVSQVQVAPSPTVELSNYSNRSESSVVASAFRVEYTPEKSGTYEICVYCGNILLNGGHSIRKEVRAGEVNISLSGLVLFSRKVPKLSKNEVVVHLLDSYSNPVLSEQSRLKLEIASINSSGFSTWDIVDNKDGEYFPKANNDTISIWEDESIAIDALANDYFAGAHGSIIQKGRIFRYTPYEDYYGKDSFWYTISDVNGNLATASLYISILSVPLQFASVPTQLQATEDLISPRFGGFTGFEITYSDLMENISVNLSVRSGSILLSPMLMQFRKSMWSELTINKGNETANNLILEGSVEVINLALQSIQYLGNENFCGEDAIRISTKNKNGMNALDVPILVDPINDPPFIRVPYLIILRSNTDESLIFDREEDKFDFFVGDPDLLTFPGGETQFLVTFSVEVTDGLLVTNLPADLINTTELKIKNSNQWQPLQTYVTISKHFMVKANGIRFQGTLNDCNTVMLQLFYHGGEHGAVLTLTLNDMGNYGCYPDCAEGMSMPLYAEAMVNLMRRRPMSSLLAHTLGSAIIIEFVIILCLGVWILYFTCKCAFLLVNERRNRHKRPPELPTVQRSQRQTMQLSTNISENCTHFTGCCSSASWLGFGRQSSNFRQRSRRIFEIGESSKTVNHCEAQHDLVPSFAPLAIEKDQSSSTL</sequence>
<dbReference type="InterPro" id="IPR050743">
    <property type="entry name" value="2-oxoacid_DH_E2_comp"/>
</dbReference>
<dbReference type="PANTHER" id="PTHR43178:SF14">
    <property type="entry name" value="LIPOAMIDE ACYLTRANSFERASE COMPONENT OF BRANCHED-CHAIN ALPHA-KETO ACID DEHYDROGENASE COMPLEX, MITOCHONDRIAL"/>
    <property type="match status" value="1"/>
</dbReference>
<feature type="compositionally biased region" description="Polar residues" evidence="13">
    <location>
        <begin position="175"/>
        <end position="185"/>
    </location>
</feature>
<protein>
    <recommendedName>
        <fullName evidence="10">Lipoamide acyltransferase component of branched-chain alpha-keto acid dehydrogenase complex, mitochondrial</fullName>
        <ecNumber evidence="9">2.3.1.168</ecNumber>
    </recommendedName>
    <alternativeName>
        <fullName evidence="11">Branched-chain alpha-keto acid dehydrogenase complex component E2</fullName>
    </alternativeName>
</protein>
<dbReference type="InterPro" id="IPR036625">
    <property type="entry name" value="E3-bd_dom_sf"/>
</dbReference>
<dbReference type="Gene3D" id="3.30.559.10">
    <property type="entry name" value="Chloramphenicol acetyltransferase-like domain"/>
    <property type="match status" value="1"/>
</dbReference>
<feature type="domain" description="Lipoyl-binding" evidence="15">
    <location>
        <begin position="89"/>
        <end position="164"/>
    </location>
</feature>
<evidence type="ECO:0000256" key="3">
    <source>
        <dbReference type="ARBA" id="ARBA00007317"/>
    </source>
</evidence>
<dbReference type="GO" id="GO:0005829">
    <property type="term" value="C:cytosol"/>
    <property type="evidence" value="ECO:0007669"/>
    <property type="project" value="UniProtKB-ARBA"/>
</dbReference>
<dbReference type="InterPro" id="IPR023213">
    <property type="entry name" value="CAT-like_dom_sf"/>
</dbReference>
<dbReference type="PROSITE" id="PS51826">
    <property type="entry name" value="PSBD"/>
    <property type="match status" value="1"/>
</dbReference>
<keyword evidence="14" id="KW-0472">Membrane</keyword>
<dbReference type="Gene3D" id="4.10.320.10">
    <property type="entry name" value="E3-binding domain"/>
    <property type="match status" value="1"/>
</dbReference>
<evidence type="ECO:0000256" key="10">
    <source>
        <dbReference type="ARBA" id="ARBA00039275"/>
    </source>
</evidence>
<dbReference type="PROSITE" id="PS50968">
    <property type="entry name" value="BIOTINYL_LIPOYL"/>
    <property type="match status" value="1"/>
</dbReference>
<dbReference type="FunFam" id="3.30.559.10:FF:000007">
    <property type="entry name" value="Dihydrolipoamide acetyltransferase component of pyruvate dehydrogenase complex"/>
    <property type="match status" value="1"/>
</dbReference>
<dbReference type="InterPro" id="IPR056434">
    <property type="entry name" value="Ig_GEX2_N"/>
</dbReference>
<keyword evidence="18" id="KW-1185">Reference proteome</keyword>
<feature type="transmembrane region" description="Helical" evidence="14">
    <location>
        <begin position="1473"/>
        <end position="1498"/>
    </location>
</feature>
<keyword evidence="7" id="KW-0496">Mitochondrion</keyword>
<dbReference type="CDD" id="cd06849">
    <property type="entry name" value="lipoyl_domain"/>
    <property type="match status" value="1"/>
</dbReference>
<dbReference type="FunFam" id="2.40.50.100:FF:000013">
    <property type="entry name" value="Dihydrolipoamide acetyltransferase component of pyruvate dehydrogenase complex"/>
    <property type="match status" value="1"/>
</dbReference>
<evidence type="ECO:0000256" key="14">
    <source>
        <dbReference type="SAM" id="Phobius"/>
    </source>
</evidence>
<comment type="similarity">
    <text evidence="3">Belongs to the 2-oxoacid dehydrogenase family.</text>
</comment>
<dbReference type="EC" id="2.3.1.168" evidence="9"/>
<dbReference type="Gene3D" id="2.40.50.100">
    <property type="match status" value="1"/>
</dbReference>
<evidence type="ECO:0000256" key="9">
    <source>
        <dbReference type="ARBA" id="ARBA00038880"/>
    </source>
</evidence>
<evidence type="ECO:0000256" key="1">
    <source>
        <dbReference type="ARBA" id="ARBA00001938"/>
    </source>
</evidence>
<dbReference type="GO" id="GO:0043754">
    <property type="term" value="F:dihydrolipoamide branched chain acyltransferase activity"/>
    <property type="evidence" value="ECO:0007669"/>
    <property type="project" value="UniProtKB-EC"/>
</dbReference>
<accession>A0A834X4H8</accession>
<comment type="cofactor">
    <cofactor evidence="1">
        <name>(R)-lipoate</name>
        <dbReference type="ChEBI" id="CHEBI:83088"/>
    </cofactor>
</comment>
<feature type="domain" description="Peripheral subunit-binding (PSBD)" evidence="16">
    <location>
        <begin position="197"/>
        <end position="234"/>
    </location>
</feature>
<evidence type="ECO:0000256" key="13">
    <source>
        <dbReference type="SAM" id="MobiDB-lite"/>
    </source>
</evidence>
<evidence type="ECO:0000313" key="17">
    <source>
        <dbReference type="EMBL" id="KAF7837800.1"/>
    </source>
</evidence>
<dbReference type="InterPro" id="IPR001078">
    <property type="entry name" value="2-oxoacid_DH_actylTfrase"/>
</dbReference>
<dbReference type="PANTHER" id="PTHR43178">
    <property type="entry name" value="DIHYDROLIPOAMIDE ACETYLTRANSFERASE COMPONENT OF PYRUVATE DEHYDROGENASE COMPLEX"/>
    <property type="match status" value="1"/>
</dbReference>
<dbReference type="InterPro" id="IPR014756">
    <property type="entry name" value="Ig_E-set"/>
</dbReference>
<dbReference type="Pfam" id="PF00198">
    <property type="entry name" value="2-oxoacid_dh"/>
    <property type="match status" value="1"/>
</dbReference>
<evidence type="ECO:0000256" key="8">
    <source>
        <dbReference type="ARBA" id="ARBA00023315"/>
    </source>
</evidence>
<comment type="catalytic activity">
    <reaction evidence="12">
        <text>N(6)-[(R)-dihydrolipoyl]-L-lysyl-[protein] + 2-methylpropanoyl-CoA = N(6)-[(R)-S(8)-2-methylpropanoyldihydrolipoyl]-L-lysyl-[protein] + CoA</text>
        <dbReference type="Rhea" id="RHEA:18865"/>
        <dbReference type="Rhea" id="RHEA-COMP:10475"/>
        <dbReference type="Rhea" id="RHEA-COMP:10497"/>
        <dbReference type="ChEBI" id="CHEBI:57287"/>
        <dbReference type="ChEBI" id="CHEBI:57338"/>
        <dbReference type="ChEBI" id="CHEBI:83100"/>
        <dbReference type="ChEBI" id="CHEBI:83142"/>
        <dbReference type="EC" id="2.3.1.168"/>
    </reaction>
    <physiologicalReaction direction="left-to-right" evidence="12">
        <dbReference type="Rhea" id="RHEA:18866"/>
    </physiologicalReaction>
</comment>
<comment type="subcellular location">
    <subcellularLocation>
        <location evidence="2">Mitochondrion matrix</location>
    </subcellularLocation>
</comment>
<keyword evidence="4" id="KW-0808">Transferase</keyword>
<evidence type="ECO:0000313" key="18">
    <source>
        <dbReference type="Proteomes" id="UP000634136"/>
    </source>
</evidence>
<dbReference type="SUPFAM" id="SSF52777">
    <property type="entry name" value="CoA-dependent acyltransferases"/>
    <property type="match status" value="1"/>
</dbReference>
<evidence type="ECO:0000256" key="2">
    <source>
        <dbReference type="ARBA" id="ARBA00004305"/>
    </source>
</evidence>
<dbReference type="InterPro" id="IPR013783">
    <property type="entry name" value="Ig-like_fold"/>
</dbReference>
<evidence type="ECO:0000259" key="15">
    <source>
        <dbReference type="PROSITE" id="PS50968"/>
    </source>
</evidence>
<dbReference type="InterPro" id="IPR004167">
    <property type="entry name" value="PSBD"/>
</dbReference>
<dbReference type="EMBL" id="JAAIUW010000003">
    <property type="protein sequence ID" value="KAF7837800.1"/>
    <property type="molecule type" value="Genomic_DNA"/>
</dbReference>
<evidence type="ECO:0000256" key="4">
    <source>
        <dbReference type="ARBA" id="ARBA00022679"/>
    </source>
</evidence>
<keyword evidence="14" id="KW-0812">Transmembrane</keyword>
<dbReference type="InterPro" id="IPR011053">
    <property type="entry name" value="Single_hybrid_motif"/>
</dbReference>
<evidence type="ECO:0000256" key="11">
    <source>
        <dbReference type="ARBA" id="ARBA00042008"/>
    </source>
</evidence>
<keyword evidence="6" id="KW-0809">Transit peptide</keyword>
<organism evidence="17 18">
    <name type="scientific">Senna tora</name>
    <dbReference type="NCBI Taxonomy" id="362788"/>
    <lineage>
        <taxon>Eukaryota</taxon>
        <taxon>Viridiplantae</taxon>
        <taxon>Streptophyta</taxon>
        <taxon>Embryophyta</taxon>
        <taxon>Tracheophyta</taxon>
        <taxon>Spermatophyta</taxon>
        <taxon>Magnoliopsida</taxon>
        <taxon>eudicotyledons</taxon>
        <taxon>Gunneridae</taxon>
        <taxon>Pentapetalae</taxon>
        <taxon>rosids</taxon>
        <taxon>fabids</taxon>
        <taxon>Fabales</taxon>
        <taxon>Fabaceae</taxon>
        <taxon>Caesalpinioideae</taxon>
        <taxon>Cassia clade</taxon>
        <taxon>Senna</taxon>
    </lineage>
</organism>
<reference evidence="17" key="1">
    <citation type="submission" date="2020-09" db="EMBL/GenBank/DDBJ databases">
        <title>Genome-Enabled Discovery of Anthraquinone Biosynthesis in Senna tora.</title>
        <authorList>
            <person name="Kang S.-H."/>
            <person name="Pandey R.P."/>
            <person name="Lee C.-M."/>
            <person name="Sim J.-S."/>
            <person name="Jeong J.-T."/>
            <person name="Choi B.-S."/>
            <person name="Jung M."/>
            <person name="Ginzburg D."/>
            <person name="Zhao K."/>
            <person name="Won S.Y."/>
            <person name="Oh T.-J."/>
            <person name="Yu Y."/>
            <person name="Kim N.-H."/>
            <person name="Lee O.R."/>
            <person name="Lee T.-H."/>
            <person name="Bashyal P."/>
            <person name="Kim T.-S."/>
            <person name="Lee W.-H."/>
            <person name="Kawkins C."/>
            <person name="Kim C.-K."/>
            <person name="Kim J.S."/>
            <person name="Ahn B.O."/>
            <person name="Rhee S.Y."/>
            <person name="Sohng J.K."/>
        </authorList>
    </citation>
    <scope>NUCLEOTIDE SEQUENCE</scope>
    <source>
        <tissue evidence="17">Leaf</tissue>
    </source>
</reference>
<evidence type="ECO:0000259" key="16">
    <source>
        <dbReference type="PROSITE" id="PS51826"/>
    </source>
</evidence>
<proteinExistence type="inferred from homology"/>
<dbReference type="GO" id="GO:0016407">
    <property type="term" value="F:acetyltransferase activity"/>
    <property type="evidence" value="ECO:0007669"/>
    <property type="project" value="TreeGrafter"/>
</dbReference>
<comment type="caution">
    <text evidence="17">The sequence shown here is derived from an EMBL/GenBank/DDBJ whole genome shotgun (WGS) entry which is preliminary data.</text>
</comment>
<dbReference type="FunFam" id="4.10.320.10:FF:000002">
    <property type="entry name" value="Dihydrolipoamide acetyltransferase component of pyruvate dehydrogenase complex"/>
    <property type="match status" value="1"/>
</dbReference>
<dbReference type="Pfam" id="PF17963">
    <property type="entry name" value="Big_9"/>
    <property type="match status" value="1"/>
</dbReference>
<dbReference type="Pfam" id="PF23616">
    <property type="entry name" value="Ig_GEX2_N"/>
    <property type="match status" value="2"/>
</dbReference>
<dbReference type="Pfam" id="PF00364">
    <property type="entry name" value="Biotin_lipoyl"/>
    <property type="match status" value="1"/>
</dbReference>
<dbReference type="SUPFAM" id="SSF51230">
    <property type="entry name" value="Single hybrid motif"/>
    <property type="match status" value="1"/>
</dbReference>
<dbReference type="Pfam" id="PF02817">
    <property type="entry name" value="E3_binding"/>
    <property type="match status" value="1"/>
</dbReference>
<evidence type="ECO:0000256" key="5">
    <source>
        <dbReference type="ARBA" id="ARBA00022823"/>
    </source>
</evidence>
<evidence type="ECO:0000256" key="12">
    <source>
        <dbReference type="ARBA" id="ARBA00051775"/>
    </source>
</evidence>
<dbReference type="OrthoDB" id="5334309at2759"/>
<keyword evidence="14" id="KW-1133">Transmembrane helix</keyword>
<dbReference type="SUPFAM" id="SSF81296">
    <property type="entry name" value="E set domains"/>
    <property type="match status" value="2"/>
</dbReference>
<gene>
    <name evidence="17" type="ORF">G2W53_006282</name>
</gene>
<name>A0A834X4H8_9FABA</name>
<dbReference type="Gene3D" id="2.60.40.10">
    <property type="entry name" value="Immunoglobulins"/>
    <property type="match status" value="2"/>
</dbReference>
<dbReference type="InterPro" id="IPR000089">
    <property type="entry name" value="Biotin_lipoyl"/>
</dbReference>